<feature type="domain" description="HTH cro/C1-type" evidence="6">
    <location>
        <begin position="4"/>
        <end position="57"/>
    </location>
</feature>
<feature type="transmembrane region" description="Helical" evidence="5">
    <location>
        <begin position="108"/>
        <end position="127"/>
    </location>
</feature>
<dbReference type="Proteomes" id="UP000633278">
    <property type="component" value="Unassembled WGS sequence"/>
</dbReference>
<dbReference type="Pfam" id="PF01381">
    <property type="entry name" value="HTH_3"/>
    <property type="match status" value="1"/>
</dbReference>
<keyword evidence="3 5" id="KW-1133">Transmembrane helix</keyword>
<keyword evidence="2 5" id="KW-0812">Transmembrane</keyword>
<evidence type="ECO:0000256" key="4">
    <source>
        <dbReference type="ARBA" id="ARBA00023136"/>
    </source>
</evidence>
<proteinExistence type="predicted"/>
<keyword evidence="4 5" id="KW-0472">Membrane</keyword>
<dbReference type="AlphaFoldDB" id="A0A917HZX0"/>
<comment type="caution">
    <text evidence="7">The sequence shown here is derived from an EMBL/GenBank/DDBJ whole genome shotgun (WGS) entry which is preliminary data.</text>
</comment>
<dbReference type="InterPro" id="IPR010982">
    <property type="entry name" value="Lambda_DNA-bd_dom_sf"/>
</dbReference>
<dbReference type="Pfam" id="PF09685">
    <property type="entry name" value="MamF_MmsF"/>
    <property type="match status" value="1"/>
</dbReference>
<dbReference type="SUPFAM" id="SSF47413">
    <property type="entry name" value="lambda repressor-like DNA-binding domains"/>
    <property type="match status" value="1"/>
</dbReference>
<evidence type="ECO:0000256" key="1">
    <source>
        <dbReference type="ARBA" id="ARBA00004141"/>
    </source>
</evidence>
<keyword evidence="8" id="KW-1185">Reference proteome</keyword>
<reference evidence="7" key="1">
    <citation type="journal article" date="2014" name="Int. J. Syst. Evol. Microbiol.">
        <title>Complete genome sequence of Corynebacterium casei LMG S-19264T (=DSM 44701T), isolated from a smear-ripened cheese.</title>
        <authorList>
            <consortium name="US DOE Joint Genome Institute (JGI-PGF)"/>
            <person name="Walter F."/>
            <person name="Albersmeier A."/>
            <person name="Kalinowski J."/>
            <person name="Ruckert C."/>
        </authorList>
    </citation>
    <scope>NUCLEOTIDE SEQUENCE</scope>
    <source>
        <strain evidence="7">CGMCC 1.15763</strain>
    </source>
</reference>
<feature type="transmembrane region" description="Helical" evidence="5">
    <location>
        <begin position="74"/>
        <end position="96"/>
    </location>
</feature>
<sequence>MSKLTEYREKLNYTQSELSQKSGISVRTIQRIESGANLKGHTLKAIALALQVDPSELNESSKGKTEYNYPLIKLINLASLLFLIPFANIFIPFLIVHFKKEKNIITKQIVSIQILWTIISVALFFTAEILKNELLLNEQLPFFVLFICMLINGYIILRNAMEIGKNNQLRIKLNYSII</sequence>
<dbReference type="InterPro" id="IPR001387">
    <property type="entry name" value="Cro/C1-type_HTH"/>
</dbReference>
<evidence type="ECO:0000256" key="2">
    <source>
        <dbReference type="ARBA" id="ARBA00022692"/>
    </source>
</evidence>
<dbReference type="InterPro" id="IPR019109">
    <property type="entry name" value="MamF_MmsF"/>
</dbReference>
<dbReference type="EMBL" id="BMJW01000002">
    <property type="protein sequence ID" value="GGG98728.1"/>
    <property type="molecule type" value="Genomic_DNA"/>
</dbReference>
<dbReference type="CDD" id="cd00093">
    <property type="entry name" value="HTH_XRE"/>
    <property type="match status" value="1"/>
</dbReference>
<evidence type="ECO:0000313" key="8">
    <source>
        <dbReference type="Proteomes" id="UP000633278"/>
    </source>
</evidence>
<comment type="subcellular location">
    <subcellularLocation>
        <location evidence="1">Membrane</location>
        <topology evidence="1">Multi-pass membrane protein</topology>
    </subcellularLocation>
</comment>
<evidence type="ECO:0000256" key="3">
    <source>
        <dbReference type="ARBA" id="ARBA00022989"/>
    </source>
</evidence>
<feature type="transmembrane region" description="Helical" evidence="5">
    <location>
        <begin position="139"/>
        <end position="157"/>
    </location>
</feature>
<dbReference type="GO" id="GO:0003677">
    <property type="term" value="F:DNA binding"/>
    <property type="evidence" value="ECO:0007669"/>
    <property type="project" value="InterPro"/>
</dbReference>
<gene>
    <name evidence="7" type="ORF">GCM10011416_16210</name>
</gene>
<dbReference type="RefSeq" id="WP_188598821.1">
    <property type="nucleotide sequence ID" value="NZ_BMJW01000002.1"/>
</dbReference>
<organism evidence="7 8">
    <name type="scientific">Polaribacter pacificus</name>
    <dbReference type="NCBI Taxonomy" id="1775173"/>
    <lineage>
        <taxon>Bacteria</taxon>
        <taxon>Pseudomonadati</taxon>
        <taxon>Bacteroidota</taxon>
        <taxon>Flavobacteriia</taxon>
        <taxon>Flavobacteriales</taxon>
        <taxon>Flavobacteriaceae</taxon>
    </lineage>
</organism>
<evidence type="ECO:0000256" key="5">
    <source>
        <dbReference type="SAM" id="Phobius"/>
    </source>
</evidence>
<dbReference type="Gene3D" id="1.10.260.40">
    <property type="entry name" value="lambda repressor-like DNA-binding domains"/>
    <property type="match status" value="1"/>
</dbReference>
<protein>
    <recommendedName>
        <fullName evidence="6">HTH cro/C1-type domain-containing protein</fullName>
    </recommendedName>
</protein>
<dbReference type="PROSITE" id="PS50943">
    <property type="entry name" value="HTH_CROC1"/>
    <property type="match status" value="1"/>
</dbReference>
<accession>A0A917HZX0</accession>
<name>A0A917HZX0_9FLAO</name>
<evidence type="ECO:0000313" key="7">
    <source>
        <dbReference type="EMBL" id="GGG98728.1"/>
    </source>
</evidence>
<dbReference type="SMART" id="SM00530">
    <property type="entry name" value="HTH_XRE"/>
    <property type="match status" value="1"/>
</dbReference>
<evidence type="ECO:0000259" key="6">
    <source>
        <dbReference type="PROSITE" id="PS50943"/>
    </source>
</evidence>
<reference evidence="7" key="2">
    <citation type="submission" date="2020-09" db="EMBL/GenBank/DDBJ databases">
        <authorList>
            <person name="Sun Q."/>
            <person name="Zhou Y."/>
        </authorList>
    </citation>
    <scope>NUCLEOTIDE SEQUENCE</scope>
    <source>
        <strain evidence="7">CGMCC 1.15763</strain>
    </source>
</reference>